<sequence>MLQDPLAIDFADIQAAAGRIAGHAVRTPLLSHPDLDARTGGRVFLKAEPLQRTGSFKFRGAFNRIAQIDRALTPGGVVAFSSGNHGQAVAATARHFGLPATIVMPADAPAIKVELTRSHGATIVLYDRFGEDRAAIAARIIAETGAVLVPPYDDPNVIAGQGTVGLEIMEDLAALGFVPDLVLCCCGGGGLIAGVATAVRAQAPEAAIYAVEPEAFDDTARSLASGTPERNAPGGTTICDAIVTPTPGQLTFPINRRLLAGGLRVSDDEVRGAVVYAIRHLKVVVEPGGAVALAALLAGKIDLSGKVVVAVLSGGNMDGALLSGILAEP</sequence>
<protein>
    <submittedName>
        <fullName evidence="10">Threonine/serine dehydratase</fullName>
    </submittedName>
</protein>
<dbReference type="PANTHER" id="PTHR43050">
    <property type="entry name" value="SERINE / THREONINE RACEMASE FAMILY MEMBER"/>
    <property type="match status" value="1"/>
</dbReference>
<dbReference type="Pfam" id="PF00291">
    <property type="entry name" value="PALP"/>
    <property type="match status" value="1"/>
</dbReference>
<dbReference type="RefSeq" id="WP_282585942.1">
    <property type="nucleotide sequence ID" value="NZ_JAMOIM010000010.1"/>
</dbReference>
<comment type="similarity">
    <text evidence="5">Belongs to the serine/threonine dehydratase family.</text>
</comment>
<dbReference type="GO" id="GO:0070179">
    <property type="term" value="P:D-serine biosynthetic process"/>
    <property type="evidence" value="ECO:0007669"/>
    <property type="project" value="TreeGrafter"/>
</dbReference>
<dbReference type="EMBL" id="JAMOIM010000010">
    <property type="protein sequence ID" value="MCW6509572.1"/>
    <property type="molecule type" value="Genomic_DNA"/>
</dbReference>
<name>A0AA42CNN2_9HYPH</name>
<proteinExistence type="inferred from homology"/>
<dbReference type="GO" id="GO:0030170">
    <property type="term" value="F:pyridoxal phosphate binding"/>
    <property type="evidence" value="ECO:0007669"/>
    <property type="project" value="InterPro"/>
</dbReference>
<dbReference type="GO" id="GO:0000287">
    <property type="term" value="F:magnesium ion binding"/>
    <property type="evidence" value="ECO:0007669"/>
    <property type="project" value="TreeGrafter"/>
</dbReference>
<dbReference type="PANTHER" id="PTHR43050:SF1">
    <property type="entry name" value="SERINE RACEMASE"/>
    <property type="match status" value="1"/>
</dbReference>
<evidence type="ECO:0000259" key="9">
    <source>
        <dbReference type="Pfam" id="PF00291"/>
    </source>
</evidence>
<comment type="cofactor">
    <cofactor evidence="1">
        <name>Ca(2+)</name>
        <dbReference type="ChEBI" id="CHEBI:29108"/>
    </cofactor>
</comment>
<reference evidence="10" key="1">
    <citation type="submission" date="2022-05" db="EMBL/GenBank/DDBJ databases">
        <authorList>
            <person name="Pankratov T."/>
        </authorList>
    </citation>
    <scope>NUCLEOTIDE SEQUENCE</scope>
    <source>
        <strain evidence="10">BP6-180914</strain>
    </source>
</reference>
<dbReference type="SUPFAM" id="SSF53686">
    <property type="entry name" value="Tryptophan synthase beta subunit-like PLP-dependent enzymes"/>
    <property type="match status" value="1"/>
</dbReference>
<dbReference type="Gene3D" id="3.40.50.1100">
    <property type="match status" value="2"/>
</dbReference>
<keyword evidence="6" id="KW-0460">Magnesium</keyword>
<evidence type="ECO:0000256" key="4">
    <source>
        <dbReference type="ARBA" id="ARBA00001946"/>
    </source>
</evidence>
<comment type="cofactor">
    <cofactor evidence="3">
        <name>Mn(2+)</name>
        <dbReference type="ChEBI" id="CHEBI:29035"/>
    </cofactor>
</comment>
<keyword evidence="8" id="KW-0456">Lyase</keyword>
<dbReference type="GO" id="GO:0003941">
    <property type="term" value="F:L-serine ammonia-lyase activity"/>
    <property type="evidence" value="ECO:0007669"/>
    <property type="project" value="TreeGrafter"/>
</dbReference>
<keyword evidence="7" id="KW-0663">Pyridoxal phosphate</keyword>
<dbReference type="CDD" id="cd01562">
    <property type="entry name" value="Thr-dehyd"/>
    <property type="match status" value="1"/>
</dbReference>
<dbReference type="GO" id="GO:0030378">
    <property type="term" value="F:serine racemase activity"/>
    <property type="evidence" value="ECO:0007669"/>
    <property type="project" value="TreeGrafter"/>
</dbReference>
<dbReference type="AlphaFoldDB" id="A0AA42CNN2"/>
<dbReference type="FunFam" id="3.40.50.1100:FF:000005">
    <property type="entry name" value="Threonine dehydratase catabolic"/>
    <property type="match status" value="1"/>
</dbReference>
<comment type="cofactor">
    <cofactor evidence="2">
        <name>pyridoxal 5'-phosphate</name>
        <dbReference type="ChEBI" id="CHEBI:597326"/>
    </cofactor>
</comment>
<dbReference type="InterPro" id="IPR000634">
    <property type="entry name" value="Ser/Thr_deHydtase_PyrdxlP-BS"/>
</dbReference>
<evidence type="ECO:0000256" key="3">
    <source>
        <dbReference type="ARBA" id="ARBA00001936"/>
    </source>
</evidence>
<dbReference type="Proteomes" id="UP001165667">
    <property type="component" value="Unassembled WGS sequence"/>
</dbReference>
<keyword evidence="11" id="KW-1185">Reference proteome</keyword>
<organism evidence="10 11">
    <name type="scientific">Lichenifustis flavocetrariae</name>
    <dbReference type="NCBI Taxonomy" id="2949735"/>
    <lineage>
        <taxon>Bacteria</taxon>
        <taxon>Pseudomonadati</taxon>
        <taxon>Pseudomonadota</taxon>
        <taxon>Alphaproteobacteria</taxon>
        <taxon>Hyphomicrobiales</taxon>
        <taxon>Lichenihabitantaceae</taxon>
        <taxon>Lichenifustis</taxon>
    </lineage>
</organism>
<evidence type="ECO:0000256" key="1">
    <source>
        <dbReference type="ARBA" id="ARBA00001913"/>
    </source>
</evidence>
<evidence type="ECO:0000256" key="8">
    <source>
        <dbReference type="ARBA" id="ARBA00023239"/>
    </source>
</evidence>
<dbReference type="GO" id="GO:0005524">
    <property type="term" value="F:ATP binding"/>
    <property type="evidence" value="ECO:0007669"/>
    <property type="project" value="TreeGrafter"/>
</dbReference>
<evidence type="ECO:0000313" key="11">
    <source>
        <dbReference type="Proteomes" id="UP001165667"/>
    </source>
</evidence>
<accession>A0AA42CNN2</accession>
<evidence type="ECO:0000313" key="10">
    <source>
        <dbReference type="EMBL" id="MCW6509572.1"/>
    </source>
</evidence>
<evidence type="ECO:0000256" key="7">
    <source>
        <dbReference type="ARBA" id="ARBA00022898"/>
    </source>
</evidence>
<dbReference type="GO" id="GO:0018114">
    <property type="term" value="F:threonine racemase activity"/>
    <property type="evidence" value="ECO:0007669"/>
    <property type="project" value="TreeGrafter"/>
</dbReference>
<dbReference type="InterPro" id="IPR036052">
    <property type="entry name" value="TrpB-like_PALP_sf"/>
</dbReference>
<dbReference type="PROSITE" id="PS00165">
    <property type="entry name" value="DEHYDRATASE_SER_THR"/>
    <property type="match status" value="1"/>
</dbReference>
<evidence type="ECO:0000256" key="5">
    <source>
        <dbReference type="ARBA" id="ARBA00010869"/>
    </source>
</evidence>
<comment type="caution">
    <text evidence="10">The sequence shown here is derived from an EMBL/GenBank/DDBJ whole genome shotgun (WGS) entry which is preliminary data.</text>
</comment>
<comment type="cofactor">
    <cofactor evidence="4">
        <name>Mg(2+)</name>
        <dbReference type="ChEBI" id="CHEBI:18420"/>
    </cofactor>
</comment>
<feature type="domain" description="Tryptophan synthase beta chain-like PALP" evidence="9">
    <location>
        <begin position="22"/>
        <end position="314"/>
    </location>
</feature>
<evidence type="ECO:0000256" key="6">
    <source>
        <dbReference type="ARBA" id="ARBA00022842"/>
    </source>
</evidence>
<dbReference type="InterPro" id="IPR001926">
    <property type="entry name" value="TrpB-like_PALP"/>
</dbReference>
<evidence type="ECO:0000256" key="2">
    <source>
        <dbReference type="ARBA" id="ARBA00001933"/>
    </source>
</evidence>
<gene>
    <name evidence="10" type="ORF">M8523_16245</name>
</gene>